<dbReference type="Gene3D" id="3.40.50.11410">
    <property type="match status" value="1"/>
</dbReference>
<keyword evidence="1" id="KW-0547">Nucleotide-binding</keyword>
<dbReference type="InterPro" id="IPR006073">
    <property type="entry name" value="GTP-bd"/>
</dbReference>
<keyword evidence="7" id="KW-1185">Reference proteome</keyword>
<dbReference type="InterPro" id="IPR023873">
    <property type="entry name" value="FeFe-hyd_GTPase_HydF"/>
</dbReference>
<protein>
    <submittedName>
        <fullName evidence="6">[FeFe] hydrogenase H-cluster maturation GTPase HydF</fullName>
    </submittedName>
</protein>
<dbReference type="PANTHER" id="PTHR42714">
    <property type="entry name" value="TRNA MODIFICATION GTPASE GTPBP3"/>
    <property type="match status" value="1"/>
</dbReference>
<dbReference type="Pfam" id="PF18128">
    <property type="entry name" value="HydF_dimer"/>
    <property type="match status" value="1"/>
</dbReference>
<dbReference type="Proteomes" id="UP001276854">
    <property type="component" value="Unassembled WGS sequence"/>
</dbReference>
<proteinExistence type="predicted"/>
<dbReference type="NCBIfam" id="TIGR03918">
    <property type="entry name" value="GTP_HydF"/>
    <property type="match status" value="1"/>
</dbReference>
<dbReference type="InterPro" id="IPR027417">
    <property type="entry name" value="P-loop_NTPase"/>
</dbReference>
<feature type="domain" description="Hydrogen maturase F tetramerization" evidence="5">
    <location>
        <begin position="274"/>
        <end position="389"/>
    </location>
</feature>
<dbReference type="InterPro" id="IPR041606">
    <property type="entry name" value="HydF_dimer"/>
</dbReference>
<dbReference type="InterPro" id="IPR040644">
    <property type="entry name" value="HydF_tetramer"/>
</dbReference>
<dbReference type="Pfam" id="PF01926">
    <property type="entry name" value="MMR_HSR1"/>
    <property type="match status" value="1"/>
</dbReference>
<dbReference type="Pfam" id="PF18133">
    <property type="entry name" value="HydF_tetramer"/>
    <property type="match status" value="1"/>
</dbReference>
<dbReference type="NCBIfam" id="TIGR00231">
    <property type="entry name" value="small_GTP"/>
    <property type="match status" value="1"/>
</dbReference>
<evidence type="ECO:0000313" key="6">
    <source>
        <dbReference type="EMBL" id="MDW2799048.1"/>
    </source>
</evidence>
<evidence type="ECO:0000256" key="1">
    <source>
        <dbReference type="ARBA" id="ARBA00022741"/>
    </source>
</evidence>
<evidence type="ECO:0000259" key="5">
    <source>
        <dbReference type="Pfam" id="PF18133"/>
    </source>
</evidence>
<comment type="caution">
    <text evidence="6">The sequence shown here is derived from an EMBL/GenBank/DDBJ whole genome shotgun (WGS) entry which is preliminary data.</text>
</comment>
<reference evidence="6 7" key="1">
    <citation type="submission" date="2023-10" db="EMBL/GenBank/DDBJ databases">
        <title>A novel Glycoside Hydrolase 43-Like Enzyme from Clostrdium boliviensis is an Endo-xylanase, and a Candidate for Xylooligosaccharides Production from Different Xylan Substrates.</title>
        <authorList>
            <person name="Alvarez M.T."/>
            <person name="Rocabado-Villegas L.R."/>
            <person name="Salas-Veizaga D.M."/>
            <person name="Linares-Pasten J.A."/>
            <person name="Gudmundsdottir E.E."/>
            <person name="Hreggvidsson G.O."/>
            <person name="Adlercreutz P."/>
            <person name="Nordberg Karlsson E."/>
        </authorList>
    </citation>
    <scope>NUCLEOTIDE SEQUENCE [LARGE SCALE GENOMIC DNA]</scope>
    <source>
        <strain evidence="6 7">E-1</strain>
    </source>
</reference>
<dbReference type="SUPFAM" id="SSF52540">
    <property type="entry name" value="P-loop containing nucleoside triphosphate hydrolases"/>
    <property type="match status" value="1"/>
</dbReference>
<evidence type="ECO:0000256" key="2">
    <source>
        <dbReference type="ARBA" id="ARBA00023134"/>
    </source>
</evidence>
<dbReference type="InterPro" id="IPR005225">
    <property type="entry name" value="Small_GTP-bd"/>
</dbReference>
<sequence>MGLNETPSSERIHIGFFGRRNAGKSSVVNAVTGQELSVVSDIKGTTTDPVHKSMELLPMGPVVIIDTPGFDDEGALGEMRVRKTKQILNRVDCAVLVVDGTSGKTQVDEQLIGLFTEKKIPYVVAYNKSDLAGDGDYADGLSVSAQNGYHIHELKERIGSLVNTGDMKMRIVGDLLKPCDLVILVIPIDSAAPKGRIILPQQQTMRDILEAGAVAISVRDTELKQTIEKLGTKPYLVITDSQAFEQVNKDTPDDILLTSFSILMARYKGFLEDAIKGVAAISKLKDGDKVLISEGCTHHRQCDDIGTVKLPRWLKEFTGKDLVIETSSGREFPEELSGYQLIIHCGSCMLNEREMEYRRKTAGDAGVPFTNYGTAIAYMKGILKRSLEVLPDLEKLI</sequence>
<organism evidence="6 7">
    <name type="scientific">Clostridium boliviensis</name>
    <dbReference type="NCBI Taxonomy" id="318465"/>
    <lineage>
        <taxon>Bacteria</taxon>
        <taxon>Bacillati</taxon>
        <taxon>Bacillota</taxon>
        <taxon>Clostridia</taxon>
        <taxon>Eubacteriales</taxon>
        <taxon>Clostridiaceae</taxon>
        <taxon>Clostridium</taxon>
    </lineage>
</organism>
<evidence type="ECO:0000313" key="7">
    <source>
        <dbReference type="Proteomes" id="UP001276854"/>
    </source>
</evidence>
<evidence type="ECO:0000259" key="4">
    <source>
        <dbReference type="Pfam" id="PF18128"/>
    </source>
</evidence>
<feature type="domain" description="Hydrogen maturase F dimerization" evidence="4">
    <location>
        <begin position="171"/>
        <end position="269"/>
    </location>
</feature>
<feature type="domain" description="G" evidence="3">
    <location>
        <begin position="14"/>
        <end position="128"/>
    </location>
</feature>
<dbReference type="EMBL" id="JAWONS010000240">
    <property type="protein sequence ID" value="MDW2799048.1"/>
    <property type="molecule type" value="Genomic_DNA"/>
</dbReference>
<evidence type="ECO:0000259" key="3">
    <source>
        <dbReference type="Pfam" id="PF01926"/>
    </source>
</evidence>
<dbReference type="Gene3D" id="3.40.50.11420">
    <property type="match status" value="1"/>
</dbReference>
<keyword evidence="2" id="KW-0342">GTP-binding</keyword>
<name>A0ABU4GQ51_9CLOT</name>
<accession>A0ABU4GQ51</accession>
<dbReference type="Gene3D" id="3.40.50.300">
    <property type="entry name" value="P-loop containing nucleotide triphosphate hydrolases"/>
    <property type="match status" value="1"/>
</dbReference>
<gene>
    <name evidence="6" type="primary">hydF</name>
    <name evidence="6" type="ORF">RZO55_15865</name>
</gene>
<dbReference type="RefSeq" id="WP_318065238.1">
    <property type="nucleotide sequence ID" value="NZ_JAWONS010000240.1"/>
</dbReference>
<dbReference type="PANTHER" id="PTHR42714:SF6">
    <property type="entry name" value="TRANSLATION INITIATION FACTOR IF-2"/>
    <property type="match status" value="1"/>
</dbReference>
<dbReference type="CDD" id="cd00880">
    <property type="entry name" value="Era_like"/>
    <property type="match status" value="1"/>
</dbReference>